<gene>
    <name evidence="10" type="ORF">UFOPK1591_00361</name>
</gene>
<evidence type="ECO:0000256" key="5">
    <source>
        <dbReference type="ARBA" id="ARBA00022692"/>
    </source>
</evidence>
<evidence type="ECO:0000313" key="10">
    <source>
        <dbReference type="EMBL" id="CAB4555738.1"/>
    </source>
</evidence>
<feature type="transmembrane region" description="Helical" evidence="8">
    <location>
        <begin position="215"/>
        <end position="235"/>
    </location>
</feature>
<keyword evidence="4" id="KW-1003">Cell membrane</keyword>
<dbReference type="InterPro" id="IPR000620">
    <property type="entry name" value="EamA_dom"/>
</dbReference>
<comment type="subcellular location">
    <subcellularLocation>
        <location evidence="1">Cell membrane</location>
        <topology evidence="1">Multi-pass membrane protein</topology>
    </subcellularLocation>
</comment>
<feature type="transmembrane region" description="Helical" evidence="8">
    <location>
        <begin position="12"/>
        <end position="30"/>
    </location>
</feature>
<feature type="domain" description="EamA" evidence="9">
    <location>
        <begin position="9"/>
        <end position="145"/>
    </location>
</feature>
<dbReference type="AlphaFoldDB" id="A0A6J6D1U9"/>
<protein>
    <submittedName>
        <fullName evidence="10">Unannotated protein</fullName>
    </submittedName>
</protein>
<evidence type="ECO:0000256" key="1">
    <source>
        <dbReference type="ARBA" id="ARBA00004651"/>
    </source>
</evidence>
<dbReference type="Pfam" id="PF00892">
    <property type="entry name" value="EamA"/>
    <property type="match status" value="2"/>
</dbReference>
<feature type="domain" description="EamA" evidence="9">
    <location>
        <begin position="154"/>
        <end position="287"/>
    </location>
</feature>
<dbReference type="GO" id="GO:0005886">
    <property type="term" value="C:plasma membrane"/>
    <property type="evidence" value="ECO:0007669"/>
    <property type="project" value="UniProtKB-SubCell"/>
</dbReference>
<evidence type="ECO:0000256" key="3">
    <source>
        <dbReference type="ARBA" id="ARBA00022448"/>
    </source>
</evidence>
<keyword evidence="7 8" id="KW-0472">Membrane</keyword>
<dbReference type="InterPro" id="IPR004626">
    <property type="entry name" value="RarD"/>
</dbReference>
<feature type="transmembrane region" description="Helical" evidence="8">
    <location>
        <begin position="188"/>
        <end position="209"/>
    </location>
</feature>
<feature type="transmembrane region" description="Helical" evidence="8">
    <location>
        <begin position="270"/>
        <end position="291"/>
    </location>
</feature>
<evidence type="ECO:0000256" key="2">
    <source>
        <dbReference type="ARBA" id="ARBA00007362"/>
    </source>
</evidence>
<evidence type="ECO:0000259" key="9">
    <source>
        <dbReference type="Pfam" id="PF00892"/>
    </source>
</evidence>
<dbReference type="InterPro" id="IPR037185">
    <property type="entry name" value="EmrE-like"/>
</dbReference>
<feature type="transmembrane region" description="Helical" evidence="8">
    <location>
        <begin position="242"/>
        <end position="264"/>
    </location>
</feature>
<sequence>MTNQRMSGSGIAYAFGAYALWGLFPLYFLSIRDTNPFEIVSYRIIFSLLFCALVIAAIRKWGRFAEIFRSKRTIVMLGLASAVIYLNWQIFVAAVVAGHVVESSLGYFMNPILTVILGVVVLRERLRPLQWVAVSISFIAVLVLTFGGSGVPWVSLGLAITFGLYGLIKKRVGRNVDPLSGLMIESMWMTPIAVAQWLVVSSMVGVTAFTHGVPYALWIMAAGPITAIPLMMFAAATRRIPLTAIGLIQYSTPIFSFVFGVFVLKEPMPQARWAGFFIVWISLVILVVDMLRHAKRSRTARAAELI</sequence>
<dbReference type="EMBL" id="CAEZTD010000017">
    <property type="protein sequence ID" value="CAB4555738.1"/>
    <property type="molecule type" value="Genomic_DNA"/>
</dbReference>
<dbReference type="PANTHER" id="PTHR22911">
    <property type="entry name" value="ACYL-MALONYL CONDENSING ENZYME-RELATED"/>
    <property type="match status" value="1"/>
</dbReference>
<keyword evidence="5 8" id="KW-0812">Transmembrane</keyword>
<feature type="transmembrane region" description="Helical" evidence="8">
    <location>
        <begin position="129"/>
        <end position="146"/>
    </location>
</feature>
<evidence type="ECO:0000256" key="4">
    <source>
        <dbReference type="ARBA" id="ARBA00022475"/>
    </source>
</evidence>
<accession>A0A6J6D1U9</accession>
<dbReference type="NCBIfam" id="TIGR00688">
    <property type="entry name" value="rarD"/>
    <property type="match status" value="1"/>
</dbReference>
<feature type="transmembrane region" description="Helical" evidence="8">
    <location>
        <begin position="42"/>
        <end position="62"/>
    </location>
</feature>
<evidence type="ECO:0000256" key="7">
    <source>
        <dbReference type="ARBA" id="ARBA00023136"/>
    </source>
</evidence>
<reference evidence="10" key="1">
    <citation type="submission" date="2020-05" db="EMBL/GenBank/DDBJ databases">
        <authorList>
            <person name="Chiriac C."/>
            <person name="Salcher M."/>
            <person name="Ghai R."/>
            <person name="Kavagutti S V."/>
        </authorList>
    </citation>
    <scope>NUCLEOTIDE SEQUENCE</scope>
</reference>
<keyword evidence="3" id="KW-0813">Transport</keyword>
<proteinExistence type="inferred from homology"/>
<comment type="similarity">
    <text evidence="2">Belongs to the EamA transporter family.</text>
</comment>
<dbReference type="SUPFAM" id="SSF103481">
    <property type="entry name" value="Multidrug resistance efflux transporter EmrE"/>
    <property type="match status" value="2"/>
</dbReference>
<name>A0A6J6D1U9_9ZZZZ</name>
<feature type="transmembrane region" description="Helical" evidence="8">
    <location>
        <begin position="74"/>
        <end position="98"/>
    </location>
</feature>
<evidence type="ECO:0000256" key="8">
    <source>
        <dbReference type="SAM" id="Phobius"/>
    </source>
</evidence>
<feature type="transmembrane region" description="Helical" evidence="8">
    <location>
        <begin position="152"/>
        <end position="168"/>
    </location>
</feature>
<dbReference type="PANTHER" id="PTHR22911:SF137">
    <property type="entry name" value="SOLUTE CARRIER FAMILY 35 MEMBER G2-RELATED"/>
    <property type="match status" value="1"/>
</dbReference>
<keyword evidence="6 8" id="KW-1133">Transmembrane helix</keyword>
<feature type="transmembrane region" description="Helical" evidence="8">
    <location>
        <begin position="104"/>
        <end position="122"/>
    </location>
</feature>
<organism evidence="10">
    <name type="scientific">freshwater metagenome</name>
    <dbReference type="NCBI Taxonomy" id="449393"/>
    <lineage>
        <taxon>unclassified sequences</taxon>
        <taxon>metagenomes</taxon>
        <taxon>ecological metagenomes</taxon>
    </lineage>
</organism>
<evidence type="ECO:0000256" key="6">
    <source>
        <dbReference type="ARBA" id="ARBA00022989"/>
    </source>
</evidence>